<reference evidence="2 3" key="1">
    <citation type="submission" date="2020-09" db="EMBL/GenBank/DDBJ databases">
        <title>Photobacterium sp. CAU 1568 isolated from sand of Sido Beach.</title>
        <authorList>
            <person name="Kim W."/>
        </authorList>
    </citation>
    <scope>NUCLEOTIDE SEQUENCE [LARGE SCALE GENOMIC DNA]</scope>
    <source>
        <strain evidence="2 3">CAU 1568</strain>
    </source>
</reference>
<sequence length="108" mass="12351">MKVRHIFIAALLGIFSAPTFANAPVYRDDWQWNTNVSIQFIYGFWNNNSTQVRFSNGEFCYIKSTEKELLSIVLAMRAQNAVGDFVCAKDADSTVDGKDSRHLHRARF</sequence>
<feature type="signal peptide" evidence="1">
    <location>
        <begin position="1"/>
        <end position="23"/>
    </location>
</feature>
<dbReference type="RefSeq" id="WP_192016048.1">
    <property type="nucleotide sequence ID" value="NZ_JACYTP010000006.1"/>
</dbReference>
<protein>
    <submittedName>
        <fullName evidence="2">Uncharacterized protein</fullName>
    </submittedName>
</protein>
<keyword evidence="1" id="KW-0732">Signal</keyword>
<dbReference type="EMBL" id="JACYTP010000006">
    <property type="protein sequence ID" value="MBD8513356.1"/>
    <property type="molecule type" value="Genomic_DNA"/>
</dbReference>
<comment type="caution">
    <text evidence="2">The sequence shown here is derived from an EMBL/GenBank/DDBJ whole genome shotgun (WGS) entry which is preliminary data.</text>
</comment>
<keyword evidence="3" id="KW-1185">Reference proteome</keyword>
<dbReference type="Proteomes" id="UP000649768">
    <property type="component" value="Unassembled WGS sequence"/>
</dbReference>
<accession>A0ABR9BM10</accession>
<organism evidence="2 3">
    <name type="scientific">Photobacterium arenosum</name>
    <dbReference type="NCBI Taxonomy" id="2774143"/>
    <lineage>
        <taxon>Bacteria</taxon>
        <taxon>Pseudomonadati</taxon>
        <taxon>Pseudomonadota</taxon>
        <taxon>Gammaproteobacteria</taxon>
        <taxon>Vibrionales</taxon>
        <taxon>Vibrionaceae</taxon>
        <taxon>Photobacterium</taxon>
    </lineage>
</organism>
<name>A0ABR9BM10_9GAMM</name>
<evidence type="ECO:0000313" key="2">
    <source>
        <dbReference type="EMBL" id="MBD8513356.1"/>
    </source>
</evidence>
<evidence type="ECO:0000256" key="1">
    <source>
        <dbReference type="SAM" id="SignalP"/>
    </source>
</evidence>
<evidence type="ECO:0000313" key="3">
    <source>
        <dbReference type="Proteomes" id="UP000649768"/>
    </source>
</evidence>
<feature type="chain" id="PRO_5047445895" evidence="1">
    <location>
        <begin position="24"/>
        <end position="108"/>
    </location>
</feature>
<gene>
    <name evidence="2" type="ORF">IFO68_11785</name>
</gene>
<proteinExistence type="predicted"/>